<feature type="compositionally biased region" description="Polar residues" evidence="2">
    <location>
        <begin position="226"/>
        <end position="242"/>
    </location>
</feature>
<feature type="compositionally biased region" description="Basic and acidic residues" evidence="2">
    <location>
        <begin position="160"/>
        <end position="170"/>
    </location>
</feature>
<feature type="region of interest" description="Disordered" evidence="2">
    <location>
        <begin position="1"/>
        <end position="333"/>
    </location>
</feature>
<feature type="region of interest" description="Disordered" evidence="2">
    <location>
        <begin position="399"/>
        <end position="484"/>
    </location>
</feature>
<dbReference type="EMBL" id="JACAZE010000014">
    <property type="protein sequence ID" value="KAF7299576.1"/>
    <property type="molecule type" value="Genomic_DNA"/>
</dbReference>
<evidence type="ECO:0000313" key="5">
    <source>
        <dbReference type="Proteomes" id="UP000613580"/>
    </source>
</evidence>
<keyword evidence="3" id="KW-0472">Membrane</keyword>
<reference evidence="4" key="1">
    <citation type="submission" date="2020-05" db="EMBL/GenBank/DDBJ databases">
        <title>Mycena genomes resolve the evolution of fungal bioluminescence.</title>
        <authorList>
            <person name="Tsai I.J."/>
        </authorList>
    </citation>
    <scope>NUCLEOTIDE SEQUENCE</scope>
    <source>
        <strain evidence="4">110903Hualien_Pintung</strain>
    </source>
</reference>
<keyword evidence="1" id="KW-0175">Coiled coil</keyword>
<evidence type="ECO:0000256" key="2">
    <source>
        <dbReference type="SAM" id="MobiDB-lite"/>
    </source>
</evidence>
<keyword evidence="3" id="KW-1133">Transmembrane helix</keyword>
<organism evidence="4 5">
    <name type="scientific">Mycena chlorophos</name>
    <name type="common">Agaric fungus</name>
    <name type="synonym">Agaricus chlorophos</name>
    <dbReference type="NCBI Taxonomy" id="658473"/>
    <lineage>
        <taxon>Eukaryota</taxon>
        <taxon>Fungi</taxon>
        <taxon>Dikarya</taxon>
        <taxon>Basidiomycota</taxon>
        <taxon>Agaricomycotina</taxon>
        <taxon>Agaricomycetes</taxon>
        <taxon>Agaricomycetidae</taxon>
        <taxon>Agaricales</taxon>
        <taxon>Marasmiineae</taxon>
        <taxon>Mycenaceae</taxon>
        <taxon>Mycena</taxon>
    </lineage>
</organism>
<feature type="compositionally biased region" description="Acidic residues" evidence="2">
    <location>
        <begin position="213"/>
        <end position="223"/>
    </location>
</feature>
<name>A0A8H6SJ37_MYCCL</name>
<protein>
    <submittedName>
        <fullName evidence="4">Uncharacterized protein</fullName>
    </submittedName>
</protein>
<dbReference type="Proteomes" id="UP000613580">
    <property type="component" value="Unassembled WGS sequence"/>
</dbReference>
<comment type="caution">
    <text evidence="4">The sequence shown here is derived from an EMBL/GenBank/DDBJ whole genome shotgun (WGS) entry which is preliminary data.</text>
</comment>
<feature type="compositionally biased region" description="Low complexity" evidence="2">
    <location>
        <begin position="128"/>
        <end position="138"/>
    </location>
</feature>
<proteinExistence type="predicted"/>
<feature type="compositionally biased region" description="Basic and acidic residues" evidence="2">
    <location>
        <begin position="95"/>
        <end position="104"/>
    </location>
</feature>
<dbReference type="OrthoDB" id="2425321at2759"/>
<evidence type="ECO:0000256" key="3">
    <source>
        <dbReference type="SAM" id="Phobius"/>
    </source>
</evidence>
<evidence type="ECO:0000313" key="4">
    <source>
        <dbReference type="EMBL" id="KAF7299576.1"/>
    </source>
</evidence>
<keyword evidence="5" id="KW-1185">Reference proteome</keyword>
<dbReference type="AlphaFoldDB" id="A0A8H6SJ37"/>
<feature type="compositionally biased region" description="Low complexity" evidence="2">
    <location>
        <begin position="270"/>
        <end position="284"/>
    </location>
</feature>
<feature type="compositionally biased region" description="Low complexity" evidence="2">
    <location>
        <begin position="65"/>
        <end position="76"/>
    </location>
</feature>
<gene>
    <name evidence="4" type="ORF">HMN09_00962900</name>
</gene>
<sequence length="686" mass="72564">MAATATTNAVPFSFPAQLPPRSPSPAKSPTHDRTRTYSSSSASGVPPSDIHKPNAHPYAIKTTNSAALSRSLSQSSKDTESRHHYVPPSPSASAGDDKGSGGRRKEYRGHRYSRSLSGSEDNTNVFYSAPSANSSSSSLQGPRALPIPPNVSNNSIAAAKQKERERERENGAPASTRVRRHESLDQYMASRQQQSASPEGSRSPTRIEYATYEVEEPASEDENTPSKRPNVTPHIQASSSPFMANGVPASPSASPTNGRFRNGRVQGMVRSFESSGSESEGSVSPERERGSGFRTVKSGSGFLNGAGNGAIKSNPSSDGEGNGTMRPLPARPDGLVFSTATGSGGMLIADDTGATVKAPAAVRGRAAPMDASAALSLSEEELTVEQLLARQEARYGINGSANGSGSMRGPGSAHLSGTWGRKKGRRSRKAMDEGLPEIPDADAQQATSSRPLPPEPRKRRYVTPPSSGLHAWEQEAEEERGGLARSTMKWVPSLTPNAESVFAAVDEAPAPISTSTAPVPDAAPVPATPTEHERQAAVDEAAARGRARGAEIRALLAKSEEEREELKELVDGFRKRLEEVERKVGDMEQAQAAADKDKAKAAASVGLAAQKSVAPAQTQQLSRLDPRRLLALFGPTNTTNQRRNVPIPDDVGPTTIAGLPSYVLLVSLGVCAVVFRVLVKRIAKKA</sequence>
<feature type="compositionally biased region" description="Polar residues" evidence="2">
    <location>
        <begin position="1"/>
        <end position="10"/>
    </location>
</feature>
<feature type="coiled-coil region" evidence="1">
    <location>
        <begin position="549"/>
        <end position="597"/>
    </location>
</feature>
<feature type="compositionally biased region" description="Polar residues" evidence="2">
    <location>
        <begin position="114"/>
        <end position="126"/>
    </location>
</feature>
<accession>A0A8H6SJ37</accession>
<evidence type="ECO:0000256" key="1">
    <source>
        <dbReference type="SAM" id="Coils"/>
    </source>
</evidence>
<feature type="transmembrane region" description="Helical" evidence="3">
    <location>
        <begin position="659"/>
        <end position="679"/>
    </location>
</feature>
<feature type="compositionally biased region" description="Polar residues" evidence="2">
    <location>
        <begin position="189"/>
        <end position="204"/>
    </location>
</feature>
<keyword evidence="3" id="KW-0812">Transmembrane</keyword>